<dbReference type="RefSeq" id="WP_189345279.1">
    <property type="nucleotide sequence ID" value="NZ_BMYT01000002.1"/>
</dbReference>
<organism evidence="1 2">
    <name type="scientific">Undibacterium macrobrachii</name>
    <dbReference type="NCBI Taxonomy" id="1119058"/>
    <lineage>
        <taxon>Bacteria</taxon>
        <taxon>Pseudomonadati</taxon>
        <taxon>Pseudomonadota</taxon>
        <taxon>Betaproteobacteria</taxon>
        <taxon>Burkholderiales</taxon>
        <taxon>Oxalobacteraceae</taxon>
        <taxon>Undibacterium</taxon>
    </lineage>
</organism>
<dbReference type="Proteomes" id="UP000620127">
    <property type="component" value="Unassembled WGS sequence"/>
</dbReference>
<keyword evidence="2" id="KW-1185">Reference proteome</keyword>
<proteinExistence type="predicted"/>
<gene>
    <name evidence="1" type="ORF">GCM10011282_13360</name>
</gene>
<name>A0ABQ2XB82_9BURK</name>
<dbReference type="EMBL" id="BMYT01000002">
    <property type="protein sequence ID" value="GGX08566.1"/>
    <property type="molecule type" value="Genomic_DNA"/>
</dbReference>
<protein>
    <submittedName>
        <fullName evidence="1">Uncharacterized protein</fullName>
    </submittedName>
</protein>
<evidence type="ECO:0000313" key="1">
    <source>
        <dbReference type="EMBL" id="GGX08566.1"/>
    </source>
</evidence>
<accession>A0ABQ2XB82</accession>
<comment type="caution">
    <text evidence="1">The sequence shown here is derived from an EMBL/GenBank/DDBJ whole genome shotgun (WGS) entry which is preliminary data.</text>
</comment>
<sequence>MTKTTMTLTKEILCRQSAELSLGSLLPETMQVSISSMMDQGFFSDNCLDILSNADPSHDDVYPTFLEMLAYCDIPVFSESDAVRVLAEYCLIPIANGEVDPASGLHQLMESVIWNYGFPNDQSYACDSHGLALLYGIYYACDDLDPVHDASNKRWEDRNDMIVIHAKAWIKKHSPVRRSIE</sequence>
<evidence type="ECO:0000313" key="2">
    <source>
        <dbReference type="Proteomes" id="UP000620127"/>
    </source>
</evidence>
<reference evidence="2" key="1">
    <citation type="journal article" date="2019" name="Int. J. Syst. Evol. Microbiol.">
        <title>The Global Catalogue of Microorganisms (GCM) 10K type strain sequencing project: providing services to taxonomists for standard genome sequencing and annotation.</title>
        <authorList>
            <consortium name="The Broad Institute Genomics Platform"/>
            <consortium name="The Broad Institute Genome Sequencing Center for Infectious Disease"/>
            <person name="Wu L."/>
            <person name="Ma J."/>
        </authorList>
    </citation>
    <scope>NUCLEOTIDE SEQUENCE [LARGE SCALE GENOMIC DNA]</scope>
    <source>
        <strain evidence="2">KCTC 23916</strain>
    </source>
</reference>